<dbReference type="eggNOG" id="COG1463">
    <property type="taxonomic scope" value="Bacteria"/>
</dbReference>
<protein>
    <submittedName>
        <fullName evidence="3">Mce related family protein</fullName>
    </submittedName>
</protein>
<organism evidence="3 4">
    <name type="scientific">Janthinobacterium agaricidamnosum NBRC 102515 = DSM 9628</name>
    <dbReference type="NCBI Taxonomy" id="1349767"/>
    <lineage>
        <taxon>Bacteria</taxon>
        <taxon>Pseudomonadati</taxon>
        <taxon>Pseudomonadota</taxon>
        <taxon>Betaproteobacteria</taxon>
        <taxon>Burkholderiales</taxon>
        <taxon>Oxalobacteraceae</taxon>
        <taxon>Janthinobacterium</taxon>
    </lineage>
</organism>
<evidence type="ECO:0000259" key="2">
    <source>
        <dbReference type="Pfam" id="PF02470"/>
    </source>
</evidence>
<feature type="domain" description="Mce/MlaD" evidence="2">
    <location>
        <begin position="57"/>
        <end position="121"/>
    </location>
</feature>
<dbReference type="EMBL" id="HG322949">
    <property type="protein sequence ID" value="CDG83865.1"/>
    <property type="molecule type" value="Genomic_DNA"/>
</dbReference>
<reference evidence="3 4" key="1">
    <citation type="journal article" date="2015" name="Genome Announc.">
        <title>Genome Sequence of Mushroom Soft-Rot Pathogen Janthinobacterium agaricidamnosum.</title>
        <authorList>
            <person name="Graupner K."/>
            <person name="Lackner G."/>
            <person name="Hertweck C."/>
        </authorList>
    </citation>
    <scope>NUCLEOTIDE SEQUENCE [LARGE SCALE GENOMIC DNA]</scope>
    <source>
        <strain evidence="4">NBRC 102515 / DSM 9628</strain>
    </source>
</reference>
<evidence type="ECO:0000256" key="1">
    <source>
        <dbReference type="SAM" id="Phobius"/>
    </source>
</evidence>
<dbReference type="AlphaFoldDB" id="W0V8C8"/>
<dbReference type="Proteomes" id="UP000027604">
    <property type="component" value="Chromosome I"/>
</dbReference>
<dbReference type="RefSeq" id="WP_038493582.1">
    <property type="nucleotide sequence ID" value="NZ_BCTH01000027.1"/>
</dbReference>
<keyword evidence="1" id="KW-0812">Transmembrane</keyword>
<dbReference type="OrthoDB" id="8770832at2"/>
<dbReference type="PANTHER" id="PTHR33371">
    <property type="entry name" value="INTERMEMBRANE PHOSPHOLIPID TRANSPORT SYSTEM BINDING PROTEIN MLAD-RELATED"/>
    <property type="match status" value="1"/>
</dbReference>
<keyword evidence="1" id="KW-1133">Transmembrane helix</keyword>
<name>W0V8C8_9BURK</name>
<sequence length="333" mass="35397">MTEKIPTPAEIPDAALPAAPPVRNAELKAGILLVLMFVLVAGSVLYLMYARGAFEATQRLILKADDSDGVVVGMDVTFSGFPVGRVRRIELGPDGKARVLIDVPRSDAHWLRSSSIFTLERGLVGGAKLRAFSGIPDDPPLQDGASRDLLIGDPGAEIPKLLAAAKDLLANLGNLTAADSSLDKALHNVQDVTGKLNGPAGAMGLIAGDDKNSQQLMTRANTLLVTVDQLALKADRLIGNANQRVFGDKGVMTDAQATIVQLNALLADTRNSMKKLDAVLVEAQAVGANARAATADLGPLRADVETNLRKVEQLVNEINRKWPFKRDPEIKLP</sequence>
<feature type="transmembrane region" description="Helical" evidence="1">
    <location>
        <begin position="29"/>
        <end position="49"/>
    </location>
</feature>
<dbReference type="InterPro" id="IPR003399">
    <property type="entry name" value="Mce/MlaD"/>
</dbReference>
<proteinExistence type="predicted"/>
<evidence type="ECO:0000313" key="4">
    <source>
        <dbReference type="Proteomes" id="UP000027604"/>
    </source>
</evidence>
<accession>W0V8C8</accession>
<dbReference type="PANTHER" id="PTHR33371:SF4">
    <property type="entry name" value="INTERMEMBRANE PHOSPHOLIPID TRANSPORT SYSTEM BINDING PROTEIN MLAD"/>
    <property type="match status" value="1"/>
</dbReference>
<keyword evidence="4" id="KW-1185">Reference proteome</keyword>
<dbReference type="InterPro" id="IPR052336">
    <property type="entry name" value="MlaD_Phospholipid_Transporter"/>
</dbReference>
<dbReference type="HOGENOM" id="CLU_930269_0_0_4"/>
<gene>
    <name evidence="3" type="ORF">GJA_3245</name>
</gene>
<evidence type="ECO:0000313" key="3">
    <source>
        <dbReference type="EMBL" id="CDG83865.1"/>
    </source>
</evidence>
<dbReference type="KEGG" id="jag:GJA_3245"/>
<dbReference type="Pfam" id="PF02470">
    <property type="entry name" value="MlaD"/>
    <property type="match status" value="1"/>
</dbReference>
<dbReference type="PATRIC" id="fig|1349767.4.peg.5034"/>
<dbReference type="STRING" id="1349767.GJA_3245"/>
<keyword evidence="1" id="KW-0472">Membrane</keyword>